<protein>
    <submittedName>
        <fullName evidence="2">Uncharacterized protein</fullName>
    </submittedName>
</protein>
<sequence>MVAGVVILALSLPSALSALIDSRTPRVSALLILVGGGLVGYALTRKPGGYGWTDVPEAFVNVIGHYFF</sequence>
<evidence type="ECO:0000256" key="1">
    <source>
        <dbReference type="SAM" id="Phobius"/>
    </source>
</evidence>
<comment type="caution">
    <text evidence="2">The sequence shown here is derived from an EMBL/GenBank/DDBJ whole genome shotgun (WGS) entry which is preliminary data.</text>
</comment>
<name>A0A845M1U6_9RHOB</name>
<reference evidence="2 3" key="1">
    <citation type="submission" date="2019-12" db="EMBL/GenBank/DDBJ databases">
        <title>Maritimibacter sp. nov. sp. isolated from sea sand.</title>
        <authorList>
            <person name="Kim J."/>
            <person name="Jeong S.E."/>
            <person name="Jung H.S."/>
            <person name="Jeon C.O."/>
        </authorList>
    </citation>
    <scope>NUCLEOTIDE SEQUENCE [LARGE SCALE GENOMIC DNA]</scope>
    <source>
        <strain evidence="2 3">DP07</strain>
    </source>
</reference>
<dbReference type="Proteomes" id="UP000467322">
    <property type="component" value="Unassembled WGS sequence"/>
</dbReference>
<organism evidence="2 3">
    <name type="scientific">Maritimibacter harenae</name>
    <dbReference type="NCBI Taxonomy" id="2606218"/>
    <lineage>
        <taxon>Bacteria</taxon>
        <taxon>Pseudomonadati</taxon>
        <taxon>Pseudomonadota</taxon>
        <taxon>Alphaproteobacteria</taxon>
        <taxon>Rhodobacterales</taxon>
        <taxon>Roseobacteraceae</taxon>
        <taxon>Maritimibacter</taxon>
    </lineage>
</organism>
<gene>
    <name evidence="2" type="ORF">GQE99_11015</name>
</gene>
<keyword evidence="1" id="KW-0472">Membrane</keyword>
<evidence type="ECO:0000313" key="3">
    <source>
        <dbReference type="Proteomes" id="UP000467322"/>
    </source>
</evidence>
<keyword evidence="1" id="KW-0812">Transmembrane</keyword>
<keyword evidence="1" id="KW-1133">Transmembrane helix</keyword>
<proteinExistence type="predicted"/>
<evidence type="ECO:0000313" key="2">
    <source>
        <dbReference type="EMBL" id="MZR13546.1"/>
    </source>
</evidence>
<dbReference type="EMBL" id="WTUX01000012">
    <property type="protein sequence ID" value="MZR13546.1"/>
    <property type="molecule type" value="Genomic_DNA"/>
</dbReference>
<accession>A0A845M1U6</accession>
<keyword evidence="3" id="KW-1185">Reference proteome</keyword>
<dbReference type="AlphaFoldDB" id="A0A845M1U6"/>
<feature type="transmembrane region" description="Helical" evidence="1">
    <location>
        <begin position="27"/>
        <end position="44"/>
    </location>
</feature>